<reference evidence="1" key="1">
    <citation type="submission" date="2021-06" db="EMBL/GenBank/DDBJ databases">
        <authorList>
            <person name="Kallberg Y."/>
            <person name="Tangrot J."/>
            <person name="Rosling A."/>
        </authorList>
    </citation>
    <scope>NUCLEOTIDE SEQUENCE</scope>
    <source>
        <strain evidence="1">MA461A</strain>
    </source>
</reference>
<dbReference type="Proteomes" id="UP000789920">
    <property type="component" value="Unassembled WGS sequence"/>
</dbReference>
<sequence length="95" mass="10957">AFHISRVPGRTMHWLLSFIRDEATWLLQIEDHSILNTQDVQPENISSFLTEQFGKAKSTLMYEDLEFSRLVEGFSKITNIPIGLGFTNDEILTEQ</sequence>
<protein>
    <submittedName>
        <fullName evidence="1">31177_t:CDS:1</fullName>
    </submittedName>
</protein>
<proteinExistence type="predicted"/>
<gene>
    <name evidence="1" type="ORF">RPERSI_LOCUS24965</name>
</gene>
<keyword evidence="2" id="KW-1185">Reference proteome</keyword>
<organism evidence="1 2">
    <name type="scientific">Racocetra persica</name>
    <dbReference type="NCBI Taxonomy" id="160502"/>
    <lineage>
        <taxon>Eukaryota</taxon>
        <taxon>Fungi</taxon>
        <taxon>Fungi incertae sedis</taxon>
        <taxon>Mucoromycota</taxon>
        <taxon>Glomeromycotina</taxon>
        <taxon>Glomeromycetes</taxon>
        <taxon>Diversisporales</taxon>
        <taxon>Gigasporaceae</taxon>
        <taxon>Racocetra</taxon>
    </lineage>
</organism>
<dbReference type="EMBL" id="CAJVQC010081322">
    <property type="protein sequence ID" value="CAG8818686.1"/>
    <property type="molecule type" value="Genomic_DNA"/>
</dbReference>
<evidence type="ECO:0000313" key="1">
    <source>
        <dbReference type="EMBL" id="CAG8818686.1"/>
    </source>
</evidence>
<accession>A0ACA9S0C7</accession>
<evidence type="ECO:0000313" key="2">
    <source>
        <dbReference type="Proteomes" id="UP000789920"/>
    </source>
</evidence>
<comment type="caution">
    <text evidence="1">The sequence shown here is derived from an EMBL/GenBank/DDBJ whole genome shotgun (WGS) entry which is preliminary data.</text>
</comment>
<feature type="non-terminal residue" evidence="1">
    <location>
        <position position="1"/>
    </location>
</feature>
<name>A0ACA9S0C7_9GLOM</name>
<feature type="non-terminal residue" evidence="1">
    <location>
        <position position="95"/>
    </location>
</feature>